<keyword evidence="7" id="KW-1185">Reference proteome</keyword>
<organism evidence="6 7">
    <name type="scientific">Microlunatus elymi</name>
    <dbReference type="NCBI Taxonomy" id="2596828"/>
    <lineage>
        <taxon>Bacteria</taxon>
        <taxon>Bacillati</taxon>
        <taxon>Actinomycetota</taxon>
        <taxon>Actinomycetes</taxon>
        <taxon>Propionibacteriales</taxon>
        <taxon>Propionibacteriaceae</taxon>
        <taxon>Microlunatus</taxon>
    </lineage>
</organism>
<dbReference type="NCBIfam" id="NF033788">
    <property type="entry name" value="HTH_metalloreg"/>
    <property type="match status" value="1"/>
</dbReference>
<dbReference type="PANTHER" id="PTHR33154">
    <property type="entry name" value="TRANSCRIPTIONAL REGULATOR, ARSR FAMILY"/>
    <property type="match status" value="1"/>
</dbReference>
<feature type="region of interest" description="Disordered" evidence="4">
    <location>
        <begin position="103"/>
        <end position="126"/>
    </location>
</feature>
<dbReference type="GO" id="GO:0003677">
    <property type="term" value="F:DNA binding"/>
    <property type="evidence" value="ECO:0007669"/>
    <property type="project" value="UniProtKB-KW"/>
</dbReference>
<evidence type="ECO:0000256" key="3">
    <source>
        <dbReference type="ARBA" id="ARBA00023163"/>
    </source>
</evidence>
<name>A0A516PV75_9ACTN</name>
<reference evidence="6 7" key="1">
    <citation type="submission" date="2019-07" db="EMBL/GenBank/DDBJ databases">
        <title>Microlunatus dokdonensis sp. nov. isolated from the rhizospheric soil of the wild plant Elymus tsukushiensis.</title>
        <authorList>
            <person name="Ghim S.-Y."/>
            <person name="Hwang Y.-J."/>
            <person name="Son J.-S."/>
            <person name="Shin J.-H."/>
        </authorList>
    </citation>
    <scope>NUCLEOTIDE SEQUENCE [LARGE SCALE GENOMIC DNA]</scope>
    <source>
        <strain evidence="6 7">KUDC0627</strain>
    </source>
</reference>
<dbReference type="PANTHER" id="PTHR33154:SF33">
    <property type="entry name" value="TRANSCRIPTIONAL REPRESSOR SDPR"/>
    <property type="match status" value="1"/>
</dbReference>
<dbReference type="InterPro" id="IPR011991">
    <property type="entry name" value="ArsR-like_HTH"/>
</dbReference>
<keyword evidence="1" id="KW-0805">Transcription regulation</keyword>
<evidence type="ECO:0000313" key="7">
    <source>
        <dbReference type="Proteomes" id="UP000319263"/>
    </source>
</evidence>
<keyword evidence="2" id="KW-0238">DNA-binding</keyword>
<dbReference type="Pfam" id="PF12840">
    <property type="entry name" value="HTH_20"/>
    <property type="match status" value="1"/>
</dbReference>
<dbReference type="SUPFAM" id="SSF46785">
    <property type="entry name" value="Winged helix' DNA-binding domain"/>
    <property type="match status" value="1"/>
</dbReference>
<dbReference type="InterPro" id="IPR001845">
    <property type="entry name" value="HTH_ArsR_DNA-bd_dom"/>
</dbReference>
<dbReference type="Gene3D" id="1.10.10.10">
    <property type="entry name" value="Winged helix-like DNA-binding domain superfamily/Winged helix DNA-binding domain"/>
    <property type="match status" value="1"/>
</dbReference>
<dbReference type="Proteomes" id="UP000319263">
    <property type="component" value="Chromosome"/>
</dbReference>
<dbReference type="RefSeq" id="WP_143985041.1">
    <property type="nucleotide sequence ID" value="NZ_CP041692.1"/>
</dbReference>
<dbReference type="EMBL" id="CP041692">
    <property type="protein sequence ID" value="QDP95059.1"/>
    <property type="molecule type" value="Genomic_DNA"/>
</dbReference>
<dbReference type="InterPro" id="IPR036388">
    <property type="entry name" value="WH-like_DNA-bd_sf"/>
</dbReference>
<evidence type="ECO:0000259" key="5">
    <source>
        <dbReference type="PROSITE" id="PS50987"/>
    </source>
</evidence>
<dbReference type="CDD" id="cd00090">
    <property type="entry name" value="HTH_ARSR"/>
    <property type="match status" value="1"/>
</dbReference>
<accession>A0A516PV75</accession>
<dbReference type="OrthoDB" id="9806976at2"/>
<dbReference type="PROSITE" id="PS50987">
    <property type="entry name" value="HTH_ARSR_2"/>
    <property type="match status" value="1"/>
</dbReference>
<dbReference type="InterPro" id="IPR051081">
    <property type="entry name" value="HTH_MetalResp_TranReg"/>
</dbReference>
<sequence>MTSSTLARTFEALSDERRCRVVELLGTAPRSAGELAQQTGLSASAMSRHLRVLLELELITDSRHPDDARVRMFSLRPERLADCRSWLDQVQAHWQQNLAAFKQHVEKSTPSKGKPDRRTSQGGRAS</sequence>
<dbReference type="AlphaFoldDB" id="A0A516PV75"/>
<dbReference type="InterPro" id="IPR036390">
    <property type="entry name" value="WH_DNA-bd_sf"/>
</dbReference>
<keyword evidence="3" id="KW-0804">Transcription</keyword>
<feature type="domain" description="HTH arsR-type" evidence="5">
    <location>
        <begin position="1"/>
        <end position="98"/>
    </location>
</feature>
<feature type="compositionally biased region" description="Basic and acidic residues" evidence="4">
    <location>
        <begin position="103"/>
        <end position="119"/>
    </location>
</feature>
<dbReference type="GO" id="GO:0003700">
    <property type="term" value="F:DNA-binding transcription factor activity"/>
    <property type="evidence" value="ECO:0007669"/>
    <property type="project" value="InterPro"/>
</dbReference>
<gene>
    <name evidence="6" type="ORF">FOE78_03255</name>
</gene>
<dbReference type="PRINTS" id="PR00778">
    <property type="entry name" value="HTHARSR"/>
</dbReference>
<evidence type="ECO:0000256" key="4">
    <source>
        <dbReference type="SAM" id="MobiDB-lite"/>
    </source>
</evidence>
<evidence type="ECO:0000256" key="1">
    <source>
        <dbReference type="ARBA" id="ARBA00023015"/>
    </source>
</evidence>
<evidence type="ECO:0000313" key="6">
    <source>
        <dbReference type="EMBL" id="QDP95059.1"/>
    </source>
</evidence>
<dbReference type="SMART" id="SM00418">
    <property type="entry name" value="HTH_ARSR"/>
    <property type="match status" value="1"/>
</dbReference>
<evidence type="ECO:0000256" key="2">
    <source>
        <dbReference type="ARBA" id="ARBA00023125"/>
    </source>
</evidence>
<protein>
    <submittedName>
        <fullName evidence="6">Winged helix-turn-helix transcriptional regulator</fullName>
    </submittedName>
</protein>
<dbReference type="KEGG" id="mik:FOE78_03255"/>
<proteinExistence type="predicted"/>